<feature type="region of interest" description="Disordered" evidence="1">
    <location>
        <begin position="420"/>
        <end position="520"/>
    </location>
</feature>
<protein>
    <recommendedName>
        <fullName evidence="4">Calmodulin</fullName>
    </recommendedName>
</protein>
<feature type="region of interest" description="Disordered" evidence="1">
    <location>
        <begin position="282"/>
        <end position="301"/>
    </location>
</feature>
<feature type="compositionally biased region" description="Basic and acidic residues" evidence="1">
    <location>
        <begin position="362"/>
        <end position="386"/>
    </location>
</feature>
<evidence type="ECO:0000256" key="2">
    <source>
        <dbReference type="SAM" id="SignalP"/>
    </source>
</evidence>
<feature type="compositionally biased region" description="Basic and acidic residues" evidence="1">
    <location>
        <begin position="428"/>
        <end position="445"/>
    </location>
</feature>
<accession>A0A7S0TAR2</accession>
<evidence type="ECO:0000313" key="3">
    <source>
        <dbReference type="EMBL" id="CAD8728616.1"/>
    </source>
</evidence>
<evidence type="ECO:0000256" key="1">
    <source>
        <dbReference type="SAM" id="MobiDB-lite"/>
    </source>
</evidence>
<name>A0A7S0TAR2_9STRA</name>
<keyword evidence="2" id="KW-0732">Signal</keyword>
<dbReference type="AlphaFoldDB" id="A0A7S0TAR2"/>
<sequence>MTNPRARIRTIGKAENSKMSALSVLVSLILMSSATRPTMAEAVNAASSRSLRTNSIDSIDSSIPQQQDHRFLQAYTNETTSYEDGAAVNQDRVVDFQFCYGALQRADRNKDGRLENRDYLSFVQDFGSNTECLGDLLSLPVMPIELTACWNQLSCECRTRGGAPDCCERENAHLPLGGVNAVSPAPSAQTRPQPAQESFIDHEQNFLKQTCLRTDQCIISYCGYPPPPIPILPPPTPLPVPKVEEAKFQPLWLLFLLLLLCCCCRRWFLCAAGKLDDEEDVEQAPPVTTTMNNLPADEESGVPPAIPNKPGDYGGDFNDPDANRTTLMSTAVNEFGEGGGVRYYRVVQEPEYEEPPPPPEPKVIDQYDKGKPKGDDMKLKHVEKKPPPPPEEDPYALEHYEPEGGIIEHERKGEWSYEAEGGYQEEQQATKEASEWNRPGYDRAEQVAAIETDDRRNRNLDKYGGGAIFDHLDETDEPPKGGESGNLLQWVFTKTLNTLDDNQDDLRSETSRSETSNRSR</sequence>
<organism evidence="3">
    <name type="scientific">Pseudo-nitzschia delicatissima</name>
    <dbReference type="NCBI Taxonomy" id="44447"/>
    <lineage>
        <taxon>Eukaryota</taxon>
        <taxon>Sar</taxon>
        <taxon>Stramenopiles</taxon>
        <taxon>Ochrophyta</taxon>
        <taxon>Bacillariophyta</taxon>
        <taxon>Bacillariophyceae</taxon>
        <taxon>Bacillariophycidae</taxon>
        <taxon>Bacillariales</taxon>
        <taxon>Bacillariaceae</taxon>
        <taxon>Pseudo-nitzschia</taxon>
    </lineage>
</organism>
<dbReference type="PROSITE" id="PS00018">
    <property type="entry name" value="EF_HAND_1"/>
    <property type="match status" value="1"/>
</dbReference>
<gene>
    <name evidence="3" type="ORF">PDEL0327_LOCUS326</name>
</gene>
<proteinExistence type="predicted"/>
<feature type="chain" id="PRO_5030565098" description="Calmodulin" evidence="2">
    <location>
        <begin position="41"/>
        <end position="520"/>
    </location>
</feature>
<feature type="compositionally biased region" description="Basic and acidic residues" evidence="1">
    <location>
        <begin position="504"/>
        <end position="520"/>
    </location>
</feature>
<feature type="region of interest" description="Disordered" evidence="1">
    <location>
        <begin position="350"/>
        <end position="397"/>
    </location>
</feature>
<feature type="compositionally biased region" description="Basic and acidic residues" evidence="1">
    <location>
        <begin position="452"/>
        <end position="461"/>
    </location>
</feature>
<evidence type="ECO:0008006" key="4">
    <source>
        <dbReference type="Google" id="ProtNLM"/>
    </source>
</evidence>
<dbReference type="InterPro" id="IPR018247">
    <property type="entry name" value="EF_Hand_1_Ca_BS"/>
</dbReference>
<dbReference type="EMBL" id="HBFG01000441">
    <property type="protein sequence ID" value="CAD8728616.1"/>
    <property type="molecule type" value="Transcribed_RNA"/>
</dbReference>
<reference evidence="3" key="1">
    <citation type="submission" date="2021-01" db="EMBL/GenBank/DDBJ databases">
        <authorList>
            <person name="Corre E."/>
            <person name="Pelletier E."/>
            <person name="Niang G."/>
            <person name="Scheremetjew M."/>
            <person name="Finn R."/>
            <person name="Kale V."/>
            <person name="Holt S."/>
            <person name="Cochrane G."/>
            <person name="Meng A."/>
            <person name="Brown T."/>
            <person name="Cohen L."/>
        </authorList>
    </citation>
    <scope>NUCLEOTIDE SEQUENCE</scope>
    <source>
        <strain evidence="3">B596</strain>
    </source>
</reference>
<feature type="signal peptide" evidence="2">
    <location>
        <begin position="1"/>
        <end position="40"/>
    </location>
</feature>